<dbReference type="Proteomes" id="UP000183832">
    <property type="component" value="Unassembled WGS sequence"/>
</dbReference>
<gene>
    <name evidence="1" type="ORF">CLUMA_CG015818</name>
</gene>
<keyword evidence="2" id="KW-1185">Reference proteome</keyword>
<proteinExistence type="predicted"/>
<dbReference type="EMBL" id="CVRI01000058">
    <property type="protein sequence ID" value="CRL02765.1"/>
    <property type="molecule type" value="Genomic_DNA"/>
</dbReference>
<dbReference type="AlphaFoldDB" id="A0A1J1IRA2"/>
<accession>A0A1J1IRA2</accession>
<reference evidence="1 2" key="1">
    <citation type="submission" date="2015-04" db="EMBL/GenBank/DDBJ databases">
        <authorList>
            <person name="Syromyatnikov M.Y."/>
            <person name="Popov V.N."/>
        </authorList>
    </citation>
    <scope>NUCLEOTIDE SEQUENCE [LARGE SCALE GENOMIC DNA]</scope>
</reference>
<protein>
    <submittedName>
        <fullName evidence="1">CLUMA_CG015818, isoform A</fullName>
    </submittedName>
</protein>
<name>A0A1J1IRA2_9DIPT</name>
<evidence type="ECO:0000313" key="1">
    <source>
        <dbReference type="EMBL" id="CRL02765.1"/>
    </source>
</evidence>
<evidence type="ECO:0000313" key="2">
    <source>
        <dbReference type="Proteomes" id="UP000183832"/>
    </source>
</evidence>
<sequence>MEERKILEKKVVFYLFFMRLCIYAFIRKYARNIHFLMRLCE</sequence>
<organism evidence="1 2">
    <name type="scientific">Clunio marinus</name>
    <dbReference type="NCBI Taxonomy" id="568069"/>
    <lineage>
        <taxon>Eukaryota</taxon>
        <taxon>Metazoa</taxon>
        <taxon>Ecdysozoa</taxon>
        <taxon>Arthropoda</taxon>
        <taxon>Hexapoda</taxon>
        <taxon>Insecta</taxon>
        <taxon>Pterygota</taxon>
        <taxon>Neoptera</taxon>
        <taxon>Endopterygota</taxon>
        <taxon>Diptera</taxon>
        <taxon>Nematocera</taxon>
        <taxon>Chironomoidea</taxon>
        <taxon>Chironomidae</taxon>
        <taxon>Clunio</taxon>
    </lineage>
</organism>